<dbReference type="Gene3D" id="1.20.1290.10">
    <property type="entry name" value="AhpD-like"/>
    <property type="match status" value="1"/>
</dbReference>
<keyword evidence="2" id="KW-1185">Reference proteome</keyword>
<dbReference type="GeneID" id="90523406"/>
<protein>
    <recommendedName>
        <fullName evidence="3">CMD domain protein</fullName>
    </recommendedName>
</protein>
<evidence type="ECO:0008006" key="3">
    <source>
        <dbReference type="Google" id="ProtNLM"/>
    </source>
</evidence>
<sequence length="160" mass="17441">MSDVIDQAAGLVPEEALYQTRRLRPEFVEGAEACRLSVLTPEDEQGLPAVLRLALAQRMAVLNADEPLQRDYHAQLAVLNPSDALLALAAGNPVHEEPLASIARHADMVTQHPIQATEQHIRLLEQAGLSNPQIVALSELIAFLNFQTRVAAGLRLMRSA</sequence>
<name>A0ABY2ZLV4_9GAMM</name>
<dbReference type="EMBL" id="VHJB01000046">
    <property type="protein sequence ID" value="TPV39403.1"/>
    <property type="molecule type" value="Genomic_DNA"/>
</dbReference>
<dbReference type="SUPFAM" id="SSF69118">
    <property type="entry name" value="AhpD-like"/>
    <property type="match status" value="1"/>
</dbReference>
<proteinExistence type="predicted"/>
<reference evidence="1 2" key="1">
    <citation type="submission" date="2019-06" db="EMBL/GenBank/DDBJ databases">
        <title>Taxogenomics and systematics of the genus Pantoea.</title>
        <authorList>
            <person name="Tambong J.T."/>
        </authorList>
    </citation>
    <scope>NUCLEOTIDE SEQUENCE [LARGE SCALE GENOMIC DNA]</scope>
    <source>
        <strain evidence="1 2">LMG 24197</strain>
    </source>
</reference>
<comment type="caution">
    <text evidence="1">The sequence shown here is derived from an EMBL/GenBank/DDBJ whole genome shotgun (WGS) entry which is preliminary data.</text>
</comment>
<organism evidence="1 2">
    <name type="scientific">Pantoea eucalypti</name>
    <dbReference type="NCBI Taxonomy" id="470933"/>
    <lineage>
        <taxon>Bacteria</taxon>
        <taxon>Pseudomonadati</taxon>
        <taxon>Pseudomonadota</taxon>
        <taxon>Gammaproteobacteria</taxon>
        <taxon>Enterobacterales</taxon>
        <taxon>Erwiniaceae</taxon>
        <taxon>Pantoea</taxon>
    </lineage>
</organism>
<dbReference type="InterPro" id="IPR029032">
    <property type="entry name" value="AhpD-like"/>
</dbReference>
<evidence type="ECO:0000313" key="2">
    <source>
        <dbReference type="Proteomes" id="UP000315469"/>
    </source>
</evidence>
<gene>
    <name evidence="1" type="ORF">FJW02_05660</name>
</gene>
<evidence type="ECO:0000313" key="1">
    <source>
        <dbReference type="EMBL" id="TPV39403.1"/>
    </source>
</evidence>
<accession>A0ABY2ZLV4</accession>
<dbReference type="RefSeq" id="WP_003855044.1">
    <property type="nucleotide sequence ID" value="NZ_CP045721.1"/>
</dbReference>
<dbReference type="Proteomes" id="UP000315469">
    <property type="component" value="Unassembled WGS sequence"/>
</dbReference>